<feature type="compositionally biased region" description="Polar residues" evidence="1">
    <location>
        <begin position="138"/>
        <end position="149"/>
    </location>
</feature>
<sequence>MEVTRELRRFRGDHLDPITVLQARVDSLRQSNEALQKNLNIERVNYSILVGNLVRMCDERQQALEEKKHALDERKAALLEKNLNDLMLDHYRDDTIVKQRMLDEKNAELVSLATKLRKAEAETRKLQKQWGQREICNGETQTSTGTGPSTKRRRPRRQNRRRKASQSCCAVQSETSLEGMAGAAGHNN</sequence>
<organism evidence="2 3">
    <name type="scientific">Apiospora aurea</name>
    <dbReference type="NCBI Taxonomy" id="335848"/>
    <lineage>
        <taxon>Eukaryota</taxon>
        <taxon>Fungi</taxon>
        <taxon>Dikarya</taxon>
        <taxon>Ascomycota</taxon>
        <taxon>Pezizomycotina</taxon>
        <taxon>Sordariomycetes</taxon>
        <taxon>Xylariomycetidae</taxon>
        <taxon>Amphisphaeriales</taxon>
        <taxon>Apiosporaceae</taxon>
        <taxon>Apiospora</taxon>
    </lineage>
</organism>
<evidence type="ECO:0000256" key="1">
    <source>
        <dbReference type="SAM" id="MobiDB-lite"/>
    </source>
</evidence>
<comment type="caution">
    <text evidence="2">The sequence shown here is derived from an EMBL/GenBank/DDBJ whole genome shotgun (WGS) entry which is preliminary data.</text>
</comment>
<proteinExistence type="predicted"/>
<feature type="compositionally biased region" description="Polar residues" evidence="1">
    <location>
        <begin position="165"/>
        <end position="176"/>
    </location>
</feature>
<accession>A0ABR1PT34</accession>
<dbReference type="RefSeq" id="XP_066692935.1">
    <property type="nucleotide sequence ID" value="XM_066850697.1"/>
</dbReference>
<dbReference type="EMBL" id="JAQQWE010000010">
    <property type="protein sequence ID" value="KAK7937607.1"/>
    <property type="molecule type" value="Genomic_DNA"/>
</dbReference>
<gene>
    <name evidence="2" type="ORF">PG986_014475</name>
</gene>
<dbReference type="Proteomes" id="UP001391051">
    <property type="component" value="Unassembled WGS sequence"/>
</dbReference>
<feature type="region of interest" description="Disordered" evidence="1">
    <location>
        <begin position="127"/>
        <end position="188"/>
    </location>
</feature>
<dbReference type="GeneID" id="92083759"/>
<reference evidence="2 3" key="1">
    <citation type="submission" date="2023-01" db="EMBL/GenBank/DDBJ databases">
        <title>Analysis of 21 Apiospora genomes using comparative genomics revels a genus with tremendous synthesis potential of carbohydrate active enzymes and secondary metabolites.</title>
        <authorList>
            <person name="Sorensen T."/>
        </authorList>
    </citation>
    <scope>NUCLEOTIDE SEQUENCE [LARGE SCALE GENOMIC DNA]</scope>
    <source>
        <strain evidence="2 3">CBS 24483</strain>
    </source>
</reference>
<feature type="compositionally biased region" description="Basic residues" evidence="1">
    <location>
        <begin position="150"/>
        <end position="164"/>
    </location>
</feature>
<protein>
    <submittedName>
        <fullName evidence="2">Uncharacterized protein</fullName>
    </submittedName>
</protein>
<name>A0ABR1PT34_9PEZI</name>
<evidence type="ECO:0000313" key="3">
    <source>
        <dbReference type="Proteomes" id="UP001391051"/>
    </source>
</evidence>
<keyword evidence="3" id="KW-1185">Reference proteome</keyword>
<evidence type="ECO:0000313" key="2">
    <source>
        <dbReference type="EMBL" id="KAK7937607.1"/>
    </source>
</evidence>